<dbReference type="MEROPS" id="S26.001"/>
<dbReference type="InterPro" id="IPR019757">
    <property type="entry name" value="Pept_S26A_signal_pept_1_Lys-AS"/>
</dbReference>
<keyword evidence="7" id="KW-0645">Protease</keyword>
<keyword evidence="10" id="KW-1185">Reference proteome</keyword>
<dbReference type="CDD" id="cd06530">
    <property type="entry name" value="S26_SPase_I"/>
    <property type="match status" value="1"/>
</dbReference>
<accession>Q16AI7</accession>
<comment type="subcellular location">
    <subcellularLocation>
        <location evidence="7">Membrane</location>
        <topology evidence="7">Single-pass type II membrane protein</topology>
    </subcellularLocation>
</comment>
<dbReference type="NCBIfam" id="TIGR02227">
    <property type="entry name" value="sigpep_I_bact"/>
    <property type="match status" value="1"/>
</dbReference>
<dbReference type="HOGENOM" id="CLU_028723_1_2_5"/>
<evidence type="ECO:0000256" key="6">
    <source>
        <dbReference type="PIRSR" id="PIRSR600223-1"/>
    </source>
</evidence>
<dbReference type="GO" id="GO:0004252">
    <property type="term" value="F:serine-type endopeptidase activity"/>
    <property type="evidence" value="ECO:0007669"/>
    <property type="project" value="InterPro"/>
</dbReference>
<dbReference type="Pfam" id="PF10502">
    <property type="entry name" value="Peptidase_S26"/>
    <property type="match status" value="1"/>
</dbReference>
<dbReference type="GO" id="GO:0016020">
    <property type="term" value="C:membrane"/>
    <property type="evidence" value="ECO:0007669"/>
    <property type="project" value="UniProtKB-SubCell"/>
</dbReference>
<dbReference type="GO" id="GO:0006465">
    <property type="term" value="P:signal peptide processing"/>
    <property type="evidence" value="ECO:0007669"/>
    <property type="project" value="InterPro"/>
</dbReference>
<comment type="catalytic activity">
    <reaction evidence="1 7">
        <text>Cleavage of hydrophobic, N-terminal signal or leader sequences from secreted and periplasmic proteins.</text>
        <dbReference type="EC" id="3.4.21.89"/>
    </reaction>
</comment>
<evidence type="ECO:0000256" key="5">
    <source>
        <dbReference type="ARBA" id="ARBA00022801"/>
    </source>
</evidence>
<protein>
    <recommendedName>
        <fullName evidence="4 7">Signal peptidase I</fullName>
        <ecNumber evidence="3 7">3.4.21.89</ecNumber>
    </recommendedName>
</protein>
<dbReference type="EMBL" id="CP000362">
    <property type="protein sequence ID" value="ABG31006.1"/>
    <property type="molecule type" value="Genomic_DNA"/>
</dbReference>
<reference evidence="9 10" key="1">
    <citation type="journal article" date="2007" name="J. Bacteriol.">
        <title>The complete genome sequence of Roseobacter denitrificans reveals a mixotrophic rather than photosynthetic metabolism.</title>
        <authorList>
            <person name="Swingley W.D."/>
            <person name="Sadekar S."/>
            <person name="Mastrian S.D."/>
            <person name="Matthies H.J."/>
            <person name="Hao J."/>
            <person name="Ramos H."/>
            <person name="Acharya C.R."/>
            <person name="Conrad A.L."/>
            <person name="Taylor H.L."/>
            <person name="Dejesa L.C."/>
            <person name="Shah M.K."/>
            <person name="O'huallachain M.E."/>
            <person name="Lince M.T."/>
            <person name="Blankenship R.E."/>
            <person name="Beatty J.T."/>
            <person name="Touchman J.W."/>
        </authorList>
    </citation>
    <scope>NUCLEOTIDE SEQUENCE [LARGE SCALE GENOMIC DNA]</scope>
    <source>
        <strain evidence="10">ATCC 33942 / OCh 114</strain>
    </source>
</reference>
<evidence type="ECO:0000256" key="4">
    <source>
        <dbReference type="ARBA" id="ARBA00019232"/>
    </source>
</evidence>
<dbReference type="SUPFAM" id="SSF51306">
    <property type="entry name" value="LexA/Signal peptidase"/>
    <property type="match status" value="1"/>
</dbReference>
<feature type="domain" description="Peptidase S26" evidence="8">
    <location>
        <begin position="64"/>
        <end position="305"/>
    </location>
</feature>
<dbReference type="InterPro" id="IPR019758">
    <property type="entry name" value="Pept_S26A_signal_pept_1_CS"/>
</dbReference>
<dbReference type="InterPro" id="IPR019533">
    <property type="entry name" value="Peptidase_S26"/>
</dbReference>
<evidence type="ECO:0000256" key="2">
    <source>
        <dbReference type="ARBA" id="ARBA00009370"/>
    </source>
</evidence>
<dbReference type="Proteomes" id="UP000007029">
    <property type="component" value="Chromosome"/>
</dbReference>
<dbReference type="STRING" id="375451.RD1_1365"/>
<dbReference type="AlphaFoldDB" id="Q16AI7"/>
<dbReference type="EC" id="3.4.21.89" evidence="3 7"/>
<sequence>MTADRCVLWHFGAQRVHTRAANSLNLVWACLDSAPRPPHYERNKLMEPAHMAAKEEKTSGNAIVETIKTIVYALLIAGVFRTLFFQPFWIPSGSMKETLLVGDFLFVNKMAYGYSYASCPSIIMPRFGINIDAKNICGFLDGDNTRILGGEPERGDVIVFRHPVSGRDYIKRLIGLPGDTVQMRDSIVYINGVEAPQEPAGNFVEVMEPQGPEGRRPRCSNGPVGDGGDCLKARAIETLPNGVSHTVLDIGPQASDRTGVYTVPAGHYFFIGDNRDNSADSRLARQVRGVGFVPYENLIGRADRVMFSSAGRSMLFFWTWRGDRFFKRVE</sequence>
<feature type="active site" evidence="6">
    <location>
        <position position="94"/>
    </location>
</feature>
<comment type="similarity">
    <text evidence="2 7">Belongs to the peptidase S26 family.</text>
</comment>
<proteinExistence type="inferred from homology"/>
<evidence type="ECO:0000256" key="7">
    <source>
        <dbReference type="RuleBase" id="RU362042"/>
    </source>
</evidence>
<evidence type="ECO:0000313" key="9">
    <source>
        <dbReference type="EMBL" id="ABG31006.1"/>
    </source>
</evidence>
<dbReference type="KEGG" id="rde:RD1_1365"/>
<feature type="active site" evidence="6">
    <location>
        <position position="171"/>
    </location>
</feature>
<dbReference type="PANTHER" id="PTHR43390">
    <property type="entry name" value="SIGNAL PEPTIDASE I"/>
    <property type="match status" value="1"/>
</dbReference>
<dbReference type="Gene3D" id="2.10.109.10">
    <property type="entry name" value="Umud Fragment, subunit A"/>
    <property type="match status" value="1"/>
</dbReference>
<gene>
    <name evidence="9" type="primary">lepB</name>
    <name evidence="9" type="ordered locus">RD1_1365</name>
</gene>
<dbReference type="eggNOG" id="COG0681">
    <property type="taxonomic scope" value="Bacteria"/>
</dbReference>
<evidence type="ECO:0000259" key="8">
    <source>
        <dbReference type="Pfam" id="PF10502"/>
    </source>
</evidence>
<dbReference type="PROSITE" id="PS00760">
    <property type="entry name" value="SPASE_I_2"/>
    <property type="match status" value="1"/>
</dbReference>
<dbReference type="PANTHER" id="PTHR43390:SF1">
    <property type="entry name" value="CHLOROPLAST PROCESSING PEPTIDASE"/>
    <property type="match status" value="1"/>
</dbReference>
<evidence type="ECO:0000256" key="1">
    <source>
        <dbReference type="ARBA" id="ARBA00000677"/>
    </source>
</evidence>
<name>Q16AI7_ROSDO</name>
<organism evidence="9 10">
    <name type="scientific">Roseobacter denitrificans (strain ATCC 33942 / OCh 114)</name>
    <name type="common">Erythrobacter sp. (strain OCh 114)</name>
    <name type="synonym">Roseobacter denitrificans</name>
    <dbReference type="NCBI Taxonomy" id="375451"/>
    <lineage>
        <taxon>Bacteria</taxon>
        <taxon>Pseudomonadati</taxon>
        <taxon>Pseudomonadota</taxon>
        <taxon>Alphaproteobacteria</taxon>
        <taxon>Rhodobacterales</taxon>
        <taxon>Roseobacteraceae</taxon>
        <taxon>Roseobacter</taxon>
    </lineage>
</organism>
<dbReference type="PROSITE" id="PS00761">
    <property type="entry name" value="SPASE_I_3"/>
    <property type="match status" value="1"/>
</dbReference>
<dbReference type="InterPro" id="IPR000223">
    <property type="entry name" value="Pept_S26A_signal_pept_1"/>
</dbReference>
<evidence type="ECO:0000313" key="10">
    <source>
        <dbReference type="Proteomes" id="UP000007029"/>
    </source>
</evidence>
<dbReference type="GO" id="GO:0009003">
    <property type="term" value="F:signal peptidase activity"/>
    <property type="evidence" value="ECO:0007669"/>
    <property type="project" value="UniProtKB-EC"/>
</dbReference>
<dbReference type="InterPro" id="IPR036286">
    <property type="entry name" value="LexA/Signal_pep-like_sf"/>
</dbReference>
<evidence type="ECO:0000256" key="3">
    <source>
        <dbReference type="ARBA" id="ARBA00013208"/>
    </source>
</evidence>
<keyword evidence="5 7" id="KW-0378">Hydrolase</keyword>
<dbReference type="PRINTS" id="PR00727">
    <property type="entry name" value="LEADERPTASE"/>
</dbReference>